<comment type="caution">
    <text evidence="1">The sequence shown here is derived from an EMBL/GenBank/DDBJ whole genome shotgun (WGS) entry which is preliminary data.</text>
</comment>
<reference evidence="1" key="1">
    <citation type="submission" date="2019-04" db="EMBL/GenBank/DDBJ databases">
        <title>Microbes associate with the intestines of laboratory mice.</title>
        <authorList>
            <person name="Navarre W."/>
            <person name="Wong E."/>
            <person name="Huang K."/>
            <person name="Tropini C."/>
            <person name="Ng K."/>
            <person name="Yu B."/>
        </authorList>
    </citation>
    <scope>NUCLEOTIDE SEQUENCE</scope>
    <source>
        <strain evidence="1">NM01_1-7b</strain>
    </source>
</reference>
<organism evidence="1 2">
    <name type="scientific">Petralouisia muris</name>
    <dbReference type="NCBI Taxonomy" id="3032872"/>
    <lineage>
        <taxon>Bacteria</taxon>
        <taxon>Bacillati</taxon>
        <taxon>Bacillota</taxon>
        <taxon>Clostridia</taxon>
        <taxon>Lachnospirales</taxon>
        <taxon>Lachnospiraceae</taxon>
        <taxon>Petralouisia</taxon>
    </lineage>
</organism>
<sequence length="188" mass="21937">MKSADRMIRAIRSRKDLEPKVISLKKLLASGGMEHYLDLCSDRIADELMIDGEDTKMNFADFPDILFTESGLFDCRHILENYLSVDVLMDAWQQLLDEERINGEVNSVAGAFRKMKLRKLLKMYKNQKLSKSGESGWLVRKWIMWEIWSRTPLSGILRRTSEILARIHVRVKYKWLFDMVSSAAAKYN</sequence>
<proteinExistence type="predicted"/>
<gene>
    <name evidence="1" type="ORF">E5329_26590</name>
</gene>
<accession>A0AC61RNL0</accession>
<dbReference type="EMBL" id="SRYA01000113">
    <property type="protein sequence ID" value="TGY87511.1"/>
    <property type="molecule type" value="Genomic_DNA"/>
</dbReference>
<evidence type="ECO:0000313" key="1">
    <source>
        <dbReference type="EMBL" id="TGY87511.1"/>
    </source>
</evidence>
<protein>
    <submittedName>
        <fullName evidence="1">Uncharacterized protein</fullName>
    </submittedName>
</protein>
<evidence type="ECO:0000313" key="2">
    <source>
        <dbReference type="Proteomes" id="UP000304953"/>
    </source>
</evidence>
<dbReference type="Proteomes" id="UP000304953">
    <property type="component" value="Unassembled WGS sequence"/>
</dbReference>
<keyword evidence="2" id="KW-1185">Reference proteome</keyword>
<name>A0AC61RNL0_9FIRM</name>